<evidence type="ECO:0000256" key="1">
    <source>
        <dbReference type="SAM" id="MobiDB-lite"/>
    </source>
</evidence>
<dbReference type="Proteomes" id="UP000054532">
    <property type="component" value="Unassembled WGS sequence"/>
</dbReference>
<evidence type="ECO:0000313" key="2">
    <source>
        <dbReference type="EMBL" id="ETM46369.1"/>
    </source>
</evidence>
<evidence type="ECO:0008006" key="3">
    <source>
        <dbReference type="Google" id="ProtNLM"/>
    </source>
</evidence>
<name>W2NF93_PHYNI</name>
<protein>
    <recommendedName>
        <fullName evidence="3">CCT domain-containing protein</fullName>
    </recommendedName>
</protein>
<dbReference type="EMBL" id="KI692909">
    <property type="protein sequence ID" value="ETM46369.1"/>
    <property type="molecule type" value="Genomic_DNA"/>
</dbReference>
<accession>W2NF93</accession>
<feature type="compositionally biased region" description="Polar residues" evidence="1">
    <location>
        <begin position="39"/>
        <end position="49"/>
    </location>
</feature>
<gene>
    <name evidence="2" type="ORF">L914_08720</name>
</gene>
<organism evidence="2">
    <name type="scientific">Phytophthora nicotianae</name>
    <name type="common">Potato buckeye rot agent</name>
    <name type="synonym">Phytophthora parasitica</name>
    <dbReference type="NCBI Taxonomy" id="4792"/>
    <lineage>
        <taxon>Eukaryota</taxon>
        <taxon>Sar</taxon>
        <taxon>Stramenopiles</taxon>
        <taxon>Oomycota</taxon>
        <taxon>Peronosporomycetes</taxon>
        <taxon>Peronosporales</taxon>
        <taxon>Peronosporaceae</taxon>
        <taxon>Phytophthora</taxon>
    </lineage>
</organism>
<feature type="region of interest" description="Disordered" evidence="1">
    <location>
        <begin position="1"/>
        <end position="49"/>
    </location>
</feature>
<dbReference type="AlphaFoldDB" id="W2NF93"/>
<proteinExistence type="predicted"/>
<sequence>MTHFVSRGKHIESQLRRSRYKKRQIAEDDHHMRRARSTRVLSGYTSDVE</sequence>
<reference evidence="2" key="1">
    <citation type="submission" date="2013-11" db="EMBL/GenBank/DDBJ databases">
        <title>The Genome Sequence of Phytophthora parasitica IAC_01/95.</title>
        <authorList>
            <consortium name="The Broad Institute Genomics Platform"/>
            <person name="Russ C."/>
            <person name="Tyler B."/>
            <person name="Panabieres F."/>
            <person name="Shan W."/>
            <person name="Tripathy S."/>
            <person name="Grunwald N."/>
            <person name="Machado M."/>
            <person name="Johnson C.S."/>
            <person name="Arredondo F."/>
            <person name="Hong C."/>
            <person name="Coffey M."/>
            <person name="Young S.K."/>
            <person name="Zeng Q."/>
            <person name="Gargeya S."/>
            <person name="Fitzgerald M."/>
            <person name="Abouelleil A."/>
            <person name="Alvarado L."/>
            <person name="Chapman S.B."/>
            <person name="Gainer-Dewar J."/>
            <person name="Goldberg J."/>
            <person name="Griggs A."/>
            <person name="Gujja S."/>
            <person name="Hansen M."/>
            <person name="Howarth C."/>
            <person name="Imamovic A."/>
            <person name="Ireland A."/>
            <person name="Larimer J."/>
            <person name="McCowan C."/>
            <person name="Murphy C."/>
            <person name="Pearson M."/>
            <person name="Poon T.W."/>
            <person name="Priest M."/>
            <person name="Roberts A."/>
            <person name="Saif S."/>
            <person name="Shea T."/>
            <person name="Sykes S."/>
            <person name="Wortman J."/>
            <person name="Nusbaum C."/>
            <person name="Birren B."/>
        </authorList>
    </citation>
    <scope>NUCLEOTIDE SEQUENCE [LARGE SCALE GENOMIC DNA]</scope>
    <source>
        <strain evidence="2">IAC_01/95</strain>
    </source>
</reference>